<dbReference type="EMBL" id="JACEEZ010003458">
    <property type="protein sequence ID" value="KAG0727350.1"/>
    <property type="molecule type" value="Genomic_DNA"/>
</dbReference>
<dbReference type="GO" id="GO:0008333">
    <property type="term" value="P:endosome to lysosome transport"/>
    <property type="evidence" value="ECO:0007669"/>
    <property type="project" value="TreeGrafter"/>
</dbReference>
<evidence type="ECO:0000256" key="4">
    <source>
        <dbReference type="ARBA" id="ARBA00022927"/>
    </source>
</evidence>
<evidence type="ECO:0000256" key="3">
    <source>
        <dbReference type="ARBA" id="ARBA00022753"/>
    </source>
</evidence>
<dbReference type="OrthoDB" id="306304at2759"/>
<dbReference type="InterPro" id="IPR052070">
    <property type="entry name" value="ESCRT-I_UEV_domain"/>
</dbReference>
<organism evidence="7 8">
    <name type="scientific">Chionoecetes opilio</name>
    <name type="common">Atlantic snow crab</name>
    <name type="synonym">Cancer opilio</name>
    <dbReference type="NCBI Taxonomy" id="41210"/>
    <lineage>
        <taxon>Eukaryota</taxon>
        <taxon>Metazoa</taxon>
        <taxon>Ecdysozoa</taxon>
        <taxon>Arthropoda</taxon>
        <taxon>Crustacea</taxon>
        <taxon>Multicrustacea</taxon>
        <taxon>Malacostraca</taxon>
        <taxon>Eumalacostraca</taxon>
        <taxon>Eucarida</taxon>
        <taxon>Decapoda</taxon>
        <taxon>Pleocyemata</taxon>
        <taxon>Brachyura</taxon>
        <taxon>Eubrachyura</taxon>
        <taxon>Majoidea</taxon>
        <taxon>Majidae</taxon>
        <taxon>Chionoecetes</taxon>
    </lineage>
</organism>
<keyword evidence="4 5" id="KW-0653">Protein transport</keyword>
<sequence length="101" mass="11494">MRILKEREAEMKAVVARLQSATDPLDVDEAVTTTAPLYKQLLNSYAEDQATQDAIYYLGEALRRDVIDLDCYLKHVRSLSRKQFQLRATMIKCRAKGNMAG</sequence>
<comment type="caution">
    <text evidence="7">The sequence shown here is derived from an EMBL/GenBank/DDBJ whole genome shotgun (WGS) entry which is preliminary data.</text>
</comment>
<dbReference type="Proteomes" id="UP000770661">
    <property type="component" value="Unassembled WGS sequence"/>
</dbReference>
<gene>
    <name evidence="7" type="primary">TSG101_1</name>
    <name evidence="7" type="ORF">GWK47_034827</name>
</gene>
<evidence type="ECO:0000256" key="5">
    <source>
        <dbReference type="PROSITE-ProRule" id="PRU00644"/>
    </source>
</evidence>
<dbReference type="Pfam" id="PF09454">
    <property type="entry name" value="Vps23_core"/>
    <property type="match status" value="1"/>
</dbReference>
<feature type="domain" description="SB" evidence="6">
    <location>
        <begin position="35"/>
        <end position="101"/>
    </location>
</feature>
<dbReference type="EMBL" id="JACEEZ010003458">
    <property type="protein sequence ID" value="KAG0727349.1"/>
    <property type="molecule type" value="Genomic_DNA"/>
</dbReference>
<dbReference type="GO" id="GO:0043130">
    <property type="term" value="F:ubiquitin binding"/>
    <property type="evidence" value="ECO:0007669"/>
    <property type="project" value="TreeGrafter"/>
</dbReference>
<dbReference type="InterPro" id="IPR017916">
    <property type="entry name" value="SB_dom"/>
</dbReference>
<comment type="subcellular location">
    <subcellularLocation>
        <location evidence="1">Endosome</location>
    </subcellularLocation>
</comment>
<dbReference type="AlphaFoldDB" id="A0A8J4YIM2"/>
<keyword evidence="8" id="KW-1185">Reference proteome</keyword>
<dbReference type="Gene3D" id="6.10.140.820">
    <property type="match status" value="1"/>
</dbReference>
<proteinExistence type="predicted"/>
<reference evidence="7" key="1">
    <citation type="submission" date="2020-07" db="EMBL/GenBank/DDBJ databases">
        <title>The High-quality genome of the commercially important snow crab, Chionoecetes opilio.</title>
        <authorList>
            <person name="Jeong J.-H."/>
            <person name="Ryu S."/>
        </authorList>
    </citation>
    <scope>NUCLEOTIDE SEQUENCE</scope>
    <source>
        <strain evidence="7">MADBK_172401_WGS</strain>
        <tissue evidence="7">Digestive gland</tissue>
    </source>
</reference>
<accession>A0A8J4YIM2</accession>
<dbReference type="PROSITE" id="PS51312">
    <property type="entry name" value="SB"/>
    <property type="match status" value="1"/>
</dbReference>
<protein>
    <submittedName>
        <fullName evidence="7">Tumor susceptibility 101 protein</fullName>
    </submittedName>
</protein>
<dbReference type="InterPro" id="IPR037202">
    <property type="entry name" value="ESCRT_assembly_dom"/>
</dbReference>
<evidence type="ECO:0000256" key="2">
    <source>
        <dbReference type="ARBA" id="ARBA00022448"/>
    </source>
</evidence>
<dbReference type="PANTHER" id="PTHR23306">
    <property type="entry name" value="TUMOR SUSCEPTIBILITY GENE 101 PROTEIN-RELATED"/>
    <property type="match status" value="1"/>
</dbReference>
<keyword evidence="2 5" id="KW-0813">Transport</keyword>
<dbReference type="GO" id="GO:0015031">
    <property type="term" value="P:protein transport"/>
    <property type="evidence" value="ECO:0007669"/>
    <property type="project" value="UniProtKB-UniRule"/>
</dbReference>
<name>A0A8J4YIM2_CHIOP</name>
<keyword evidence="3" id="KW-0967">Endosome</keyword>
<dbReference type="PANTHER" id="PTHR23306:SF3">
    <property type="entry name" value="TUMOR SUPPRESSOR PROTEIN 101"/>
    <property type="match status" value="1"/>
</dbReference>
<dbReference type="GO" id="GO:0000813">
    <property type="term" value="C:ESCRT I complex"/>
    <property type="evidence" value="ECO:0007669"/>
    <property type="project" value="TreeGrafter"/>
</dbReference>
<evidence type="ECO:0000256" key="1">
    <source>
        <dbReference type="ARBA" id="ARBA00004177"/>
    </source>
</evidence>
<evidence type="ECO:0000313" key="7">
    <source>
        <dbReference type="EMBL" id="KAG0727348.1"/>
    </source>
</evidence>
<evidence type="ECO:0000313" key="8">
    <source>
        <dbReference type="Proteomes" id="UP000770661"/>
    </source>
</evidence>
<dbReference type="SUPFAM" id="SSF140111">
    <property type="entry name" value="Endosomal sorting complex assembly domain"/>
    <property type="match status" value="1"/>
</dbReference>
<evidence type="ECO:0000259" key="6">
    <source>
        <dbReference type="PROSITE" id="PS51312"/>
    </source>
</evidence>
<dbReference type="EMBL" id="JACEEZ010003458">
    <property type="protein sequence ID" value="KAG0727348.1"/>
    <property type="molecule type" value="Genomic_DNA"/>
</dbReference>